<proteinExistence type="predicted"/>
<dbReference type="PANTHER" id="PTHR47197:SF3">
    <property type="entry name" value="DIHYDRO-HEME D1 DEHYDROGENASE"/>
    <property type="match status" value="1"/>
</dbReference>
<sequence>MALKFRNYIDLPSHDSGGFDHADIHLSSGKVFLAHTANGTVEIINGLKNCHLATIRGCPEASGVLCAQSENLIFVASRGKGKVLVIDANSNNVLRELKVGPKPNGLAWDSVRKQLLVADTEKYQAMILDPYSGEYLYTIILPGRPRWCTYDKRSDLFLVNIRDPPGLSLIEPKTRSQKNFLSVSALGPHGLDLDSVGHAFIACDAKKLVLIDIENGREISSVSIGGEPDVIWYNKSMIRLYCAIGKPGIIEAIDSKEFSISERIKTEEGAHTLAFNSNMQLLYVFLPKSCRVAVYEETG</sequence>
<evidence type="ECO:0000313" key="2">
    <source>
        <dbReference type="Proteomes" id="UP000230607"/>
    </source>
</evidence>
<dbReference type="InterPro" id="IPR011044">
    <property type="entry name" value="Quino_amine_DH_bsu"/>
</dbReference>
<dbReference type="Gene3D" id="2.130.10.10">
    <property type="entry name" value="YVTN repeat-like/Quinoprotein amine dehydrogenase"/>
    <property type="match status" value="2"/>
</dbReference>
<dbReference type="SUPFAM" id="SSF50969">
    <property type="entry name" value="YVTN repeat-like/Quinoprotein amine dehydrogenase"/>
    <property type="match status" value="1"/>
</dbReference>
<dbReference type="PANTHER" id="PTHR47197">
    <property type="entry name" value="PROTEIN NIRF"/>
    <property type="match status" value="1"/>
</dbReference>
<evidence type="ECO:0000313" key="1">
    <source>
        <dbReference type="EMBL" id="SMH71228.1"/>
    </source>
</evidence>
<dbReference type="InterPro" id="IPR051200">
    <property type="entry name" value="Host-pathogen_enzymatic-act"/>
</dbReference>
<dbReference type="InterPro" id="IPR015943">
    <property type="entry name" value="WD40/YVTN_repeat-like_dom_sf"/>
</dbReference>
<gene>
    <name evidence="1" type="ORF">NCS_11035</name>
</gene>
<dbReference type="AlphaFoldDB" id="A0A2H1FEN6"/>
<protein>
    <submittedName>
        <fullName evidence="1">Uncharacterized protein</fullName>
    </submittedName>
</protein>
<organism evidence="1 2">
    <name type="scientific">Candidatus Nitrosotalea okcheonensis</name>
    <dbReference type="NCBI Taxonomy" id="1903276"/>
    <lineage>
        <taxon>Archaea</taxon>
        <taxon>Nitrososphaerota</taxon>
        <taxon>Nitrososphaeria</taxon>
        <taxon>Nitrosotaleales</taxon>
        <taxon>Nitrosotaleaceae</taxon>
        <taxon>Nitrosotalea</taxon>
    </lineage>
</organism>
<name>A0A2H1FEN6_9ARCH</name>
<dbReference type="EMBL" id="LT841358">
    <property type="protein sequence ID" value="SMH71228.1"/>
    <property type="molecule type" value="Genomic_DNA"/>
</dbReference>
<dbReference type="Proteomes" id="UP000230607">
    <property type="component" value="Chromosome 1"/>
</dbReference>
<dbReference type="RefSeq" id="WP_157927236.1">
    <property type="nucleotide sequence ID" value="NZ_LT841358.1"/>
</dbReference>
<keyword evidence="2" id="KW-1185">Reference proteome</keyword>
<accession>A0A2H1FEN6</accession>
<reference evidence="2" key="1">
    <citation type="submission" date="2017-03" db="EMBL/GenBank/DDBJ databases">
        <authorList>
            <person name="Herbold C."/>
        </authorList>
    </citation>
    <scope>NUCLEOTIDE SEQUENCE [LARGE SCALE GENOMIC DNA]</scope>
</reference>